<dbReference type="EMBL" id="JACHXX010000008">
    <property type="protein sequence ID" value="MBB3164750.1"/>
    <property type="molecule type" value="Genomic_DNA"/>
</dbReference>
<protein>
    <submittedName>
        <fullName evidence="2">Uncharacterized protein</fullName>
    </submittedName>
</protein>
<name>A0AAX2QHM2_9HYPH</name>
<proteinExistence type="predicted"/>
<dbReference type="Proteomes" id="UP000295021">
    <property type="component" value="Unassembled WGS sequence"/>
</dbReference>
<reference evidence="2 3" key="1">
    <citation type="submission" date="2019-03" db="EMBL/GenBank/DDBJ databases">
        <title>Genomic Encyclopedia of Type Strains, Phase IV (KMG-V): Genome sequencing to study the core and pangenomes of soil and plant-associated prokaryotes.</title>
        <authorList>
            <person name="Whitman W."/>
        </authorList>
    </citation>
    <scope>NUCLEOTIDE SEQUENCE [LARGE SCALE GENOMIC DNA]</scope>
    <source>
        <strain evidence="2 3">FB403</strain>
    </source>
</reference>
<organism evidence="2 3">
    <name type="scientific">Rhizobium laguerreae</name>
    <dbReference type="NCBI Taxonomy" id="1076926"/>
    <lineage>
        <taxon>Bacteria</taxon>
        <taxon>Pseudomonadati</taxon>
        <taxon>Pseudomonadota</taxon>
        <taxon>Alphaproteobacteria</taxon>
        <taxon>Hyphomicrobiales</taxon>
        <taxon>Rhizobiaceae</taxon>
        <taxon>Rhizobium/Agrobacterium group</taxon>
        <taxon>Rhizobium</taxon>
    </lineage>
</organism>
<reference evidence="1 4" key="2">
    <citation type="submission" date="2020-08" db="EMBL/GenBank/DDBJ databases">
        <title>Genomic Encyclopedia of Type Strains, Phase III (KMG-III): the genomes of soil and plant-associated and newly described type strains.</title>
        <authorList>
            <person name="Whitman W."/>
        </authorList>
    </citation>
    <scope>NUCLEOTIDE SEQUENCE [LARGE SCALE GENOMIC DNA]</scope>
    <source>
        <strain evidence="1 4">CECT 8280</strain>
    </source>
</reference>
<dbReference type="Proteomes" id="UP000542811">
    <property type="component" value="Unassembled WGS sequence"/>
</dbReference>
<dbReference type="EMBL" id="SMBI01000008">
    <property type="protein sequence ID" value="TCU22627.1"/>
    <property type="molecule type" value="Genomic_DNA"/>
</dbReference>
<accession>A0AAX2QHM2</accession>
<evidence type="ECO:0000313" key="1">
    <source>
        <dbReference type="EMBL" id="MBB3164750.1"/>
    </source>
</evidence>
<comment type="caution">
    <text evidence="2">The sequence shown here is derived from an EMBL/GenBank/DDBJ whole genome shotgun (WGS) entry which is preliminary data.</text>
</comment>
<gene>
    <name evidence="2" type="ORF">EV131_108104</name>
    <name evidence="1" type="ORF">FHS25_005253</name>
</gene>
<evidence type="ECO:0000313" key="4">
    <source>
        <dbReference type="Proteomes" id="UP000542811"/>
    </source>
</evidence>
<sequence length="46" mass="5159">MGRERRTQLPALSAVSFPLIVTATRNRFVPRKTVITHSALSQQEPP</sequence>
<evidence type="ECO:0000313" key="2">
    <source>
        <dbReference type="EMBL" id="TCU22627.1"/>
    </source>
</evidence>
<keyword evidence="4" id="KW-1185">Reference proteome</keyword>
<dbReference type="AlphaFoldDB" id="A0AAX2QHM2"/>
<evidence type="ECO:0000313" key="3">
    <source>
        <dbReference type="Proteomes" id="UP000295021"/>
    </source>
</evidence>